<dbReference type="Pfam" id="PF00082">
    <property type="entry name" value="Peptidase_S8"/>
    <property type="match status" value="1"/>
</dbReference>
<dbReference type="STRING" id="490189.SAMN02927903_02766"/>
<dbReference type="Gene3D" id="3.40.50.200">
    <property type="entry name" value="Peptidase S8/S53 domain"/>
    <property type="match status" value="1"/>
</dbReference>
<dbReference type="InterPro" id="IPR023828">
    <property type="entry name" value="Peptidase_S8_Ser-AS"/>
</dbReference>
<feature type="domain" description="Secretion system C-terminal sorting" evidence="9">
    <location>
        <begin position="467"/>
        <end position="528"/>
    </location>
</feature>
<evidence type="ECO:0000256" key="7">
    <source>
        <dbReference type="SAM" id="SignalP"/>
    </source>
</evidence>
<proteinExistence type="inferred from homology"/>
<dbReference type="Pfam" id="PF18962">
    <property type="entry name" value="Por_Secre_tail"/>
    <property type="match status" value="1"/>
</dbReference>
<dbReference type="InterPro" id="IPR036852">
    <property type="entry name" value="Peptidase_S8/S53_dom_sf"/>
</dbReference>
<dbReference type="RefSeq" id="WP_091145285.1">
    <property type="nucleotide sequence ID" value="NZ_FMVF01000014.1"/>
</dbReference>
<dbReference type="PANTHER" id="PTHR43806:SF67">
    <property type="entry name" value="EGF-LIKE DOMAIN-CONTAINING PROTEIN"/>
    <property type="match status" value="1"/>
</dbReference>
<feature type="active site" description="Charge relay system" evidence="6">
    <location>
        <position position="396"/>
    </location>
</feature>
<evidence type="ECO:0000256" key="1">
    <source>
        <dbReference type="ARBA" id="ARBA00011073"/>
    </source>
</evidence>
<dbReference type="OrthoDB" id="1407599at2"/>
<dbReference type="PROSITE" id="PS00138">
    <property type="entry name" value="SUBTILASE_SER"/>
    <property type="match status" value="1"/>
</dbReference>
<evidence type="ECO:0000256" key="3">
    <source>
        <dbReference type="ARBA" id="ARBA00022729"/>
    </source>
</evidence>
<dbReference type="InterPro" id="IPR017317">
    <property type="entry name" value="Pept_S8_subtilisin_bacteroid-2"/>
</dbReference>
<protein>
    <submittedName>
        <fullName evidence="10">Por secretion system C-terminal sorting domain-containing protein</fullName>
    </submittedName>
</protein>
<dbReference type="PRINTS" id="PR00723">
    <property type="entry name" value="SUBTILISIN"/>
</dbReference>
<feature type="active site" description="Charge relay system" evidence="6">
    <location>
        <position position="218"/>
    </location>
</feature>
<keyword evidence="4 6" id="KW-0378">Hydrolase</keyword>
<dbReference type="PANTHER" id="PTHR43806">
    <property type="entry name" value="PEPTIDASE S8"/>
    <property type="match status" value="1"/>
</dbReference>
<dbReference type="PROSITE" id="PS51892">
    <property type="entry name" value="SUBTILASE"/>
    <property type="match status" value="1"/>
</dbReference>
<name>A0A1G5JKF3_9FLAO</name>
<dbReference type="InterPro" id="IPR026444">
    <property type="entry name" value="Secre_tail"/>
</dbReference>
<evidence type="ECO:0000259" key="9">
    <source>
        <dbReference type="Pfam" id="PF18962"/>
    </source>
</evidence>
<feature type="signal peptide" evidence="7">
    <location>
        <begin position="1"/>
        <end position="18"/>
    </location>
</feature>
<dbReference type="CDD" id="cd07493">
    <property type="entry name" value="Peptidases_S8_9"/>
    <property type="match status" value="1"/>
</dbReference>
<comment type="similarity">
    <text evidence="1 6">Belongs to the peptidase S8 family.</text>
</comment>
<evidence type="ECO:0000313" key="10">
    <source>
        <dbReference type="EMBL" id="SCY88853.1"/>
    </source>
</evidence>
<feature type="active site" description="Charge relay system" evidence="6">
    <location>
        <position position="178"/>
    </location>
</feature>
<keyword evidence="3 7" id="KW-0732">Signal</keyword>
<dbReference type="SUPFAM" id="SSF52743">
    <property type="entry name" value="Subtilisin-like"/>
    <property type="match status" value="1"/>
</dbReference>
<organism evidence="10 11">
    <name type="scientific">Flavobacterium caeni</name>
    <dbReference type="NCBI Taxonomy" id="490189"/>
    <lineage>
        <taxon>Bacteria</taxon>
        <taxon>Pseudomonadati</taxon>
        <taxon>Bacteroidota</taxon>
        <taxon>Flavobacteriia</taxon>
        <taxon>Flavobacteriales</taxon>
        <taxon>Flavobacteriaceae</taxon>
        <taxon>Flavobacterium</taxon>
    </lineage>
</organism>
<dbReference type="InterPro" id="IPR050131">
    <property type="entry name" value="Peptidase_S8_subtilisin-like"/>
</dbReference>
<accession>A0A1G5JKF3</accession>
<keyword evidence="5 6" id="KW-0720">Serine protease</keyword>
<dbReference type="InterPro" id="IPR015500">
    <property type="entry name" value="Peptidase_S8_subtilisin-rel"/>
</dbReference>
<evidence type="ECO:0000256" key="6">
    <source>
        <dbReference type="PROSITE-ProRule" id="PRU01240"/>
    </source>
</evidence>
<evidence type="ECO:0000259" key="8">
    <source>
        <dbReference type="Pfam" id="PF00082"/>
    </source>
</evidence>
<evidence type="ECO:0000256" key="2">
    <source>
        <dbReference type="ARBA" id="ARBA00022670"/>
    </source>
</evidence>
<gene>
    <name evidence="10" type="ORF">SAMN02927903_02766</name>
</gene>
<reference evidence="10 11" key="1">
    <citation type="submission" date="2016-10" db="EMBL/GenBank/DDBJ databases">
        <authorList>
            <person name="de Groot N.N."/>
        </authorList>
    </citation>
    <scope>NUCLEOTIDE SEQUENCE [LARGE SCALE GENOMIC DNA]</scope>
    <source>
        <strain evidence="10 11">CGMCC 1.7031</strain>
    </source>
</reference>
<evidence type="ECO:0000256" key="5">
    <source>
        <dbReference type="ARBA" id="ARBA00022825"/>
    </source>
</evidence>
<sequence>MKKTVLFLLVWASLPAWAQEDAWVFFNAKPESATYLSNPLSMLTQRSLDRRTAQGIAVDFLDVPVHQPYIDQVENATGIEVMAKSKWYNAVHVRGAQPQIAALSNLAFVDHIRYANPSLNVGDRVAPAYSNAQRVNKTFDTTVDFDYGESGNQIEMLNGHLLHQEDYTGAGKIIAVMDGGFPGVDTALPFERLRENGLILGGYDYVNRNPDFYTGISHGTLVLSTMGGYQEGELVGTAPDAGYYLYITEDGNNEGPLEESLWVEAAEEADRLGVDIITTSLGYSNFDNADYNHTYEEMDGVTAFISQGVNFAFSRGIVCVVSAGNSGNNDWYYITAPADATHALAVGAVDPEGDYVTFSSHGPSFDGRVKPDVSAQGRFAVVSNVLGDISTANGTSFACPIIAGMVASFWQAVPQMTNAQLVQYVKQSASIYNNPNDDIGYGIPNFADALEEALGTQVFPKQNVVALYPNPVGSDLHVRLPAMAQLTLYNSIGQQVLQQYIADKDVIGLGQLESGVYFYQLESNGFSQRGKLLKK</sequence>
<evidence type="ECO:0000313" key="11">
    <source>
        <dbReference type="Proteomes" id="UP000199354"/>
    </source>
</evidence>
<dbReference type="EMBL" id="FMVF01000014">
    <property type="protein sequence ID" value="SCY88853.1"/>
    <property type="molecule type" value="Genomic_DNA"/>
</dbReference>
<feature type="chain" id="PRO_5011511563" evidence="7">
    <location>
        <begin position="19"/>
        <end position="535"/>
    </location>
</feature>
<keyword evidence="2 6" id="KW-0645">Protease</keyword>
<evidence type="ECO:0000256" key="4">
    <source>
        <dbReference type="ARBA" id="ARBA00022801"/>
    </source>
</evidence>
<feature type="domain" description="Peptidase S8/S53" evidence="8">
    <location>
        <begin position="171"/>
        <end position="442"/>
    </location>
</feature>
<dbReference type="Proteomes" id="UP000199354">
    <property type="component" value="Unassembled WGS sequence"/>
</dbReference>
<keyword evidence="11" id="KW-1185">Reference proteome</keyword>
<dbReference type="GO" id="GO:0004252">
    <property type="term" value="F:serine-type endopeptidase activity"/>
    <property type="evidence" value="ECO:0007669"/>
    <property type="project" value="UniProtKB-UniRule"/>
</dbReference>
<dbReference type="NCBIfam" id="TIGR04183">
    <property type="entry name" value="Por_Secre_tail"/>
    <property type="match status" value="1"/>
</dbReference>
<dbReference type="InterPro" id="IPR000209">
    <property type="entry name" value="Peptidase_S8/S53_dom"/>
</dbReference>
<dbReference type="GO" id="GO:0006508">
    <property type="term" value="P:proteolysis"/>
    <property type="evidence" value="ECO:0007669"/>
    <property type="project" value="UniProtKB-KW"/>
</dbReference>
<dbReference type="PIRSF" id="PIRSF037903">
    <property type="entry name" value="Subtilisin_rel_GFO_2223"/>
    <property type="match status" value="1"/>
</dbReference>
<dbReference type="AlphaFoldDB" id="A0A1G5JKF3"/>